<accession>A0A6B9FNI2</accession>
<dbReference type="RefSeq" id="WP_158168923.1">
    <property type="nucleotide sequence ID" value="NZ_CP043538.1"/>
</dbReference>
<name>A0A6B9FNI2_9HYPH</name>
<evidence type="ECO:0000313" key="2">
    <source>
        <dbReference type="Proteomes" id="UP000012488"/>
    </source>
</evidence>
<organism evidence="1 2">
    <name type="scientific">Methylobacterium mesophilicum SR1.6/6</name>
    <dbReference type="NCBI Taxonomy" id="908290"/>
    <lineage>
        <taxon>Bacteria</taxon>
        <taxon>Pseudomonadati</taxon>
        <taxon>Pseudomonadota</taxon>
        <taxon>Alphaproteobacteria</taxon>
        <taxon>Hyphomicrobiales</taxon>
        <taxon>Methylobacteriaceae</taxon>
        <taxon>Methylobacterium</taxon>
    </lineage>
</organism>
<dbReference type="Proteomes" id="UP000012488">
    <property type="component" value="Chromosome"/>
</dbReference>
<reference evidence="1 2" key="2">
    <citation type="journal article" date="2013" name="Genome Announc.">
        <title>Draft Genome Sequence of Methylobacterium mesophilicum Strain SR1.6/6, Isolated from Citrus sinensis.</title>
        <authorList>
            <person name="Marinho Almeida D."/>
            <person name="Dini-Andreote F."/>
            <person name="Camargo Neves A.A."/>
            <person name="Juca Ramos R.T."/>
            <person name="Andreote F.D."/>
            <person name="Carneiro A.R."/>
            <person name="Oliveira de Souza Lima A."/>
            <person name="Caracciolo Gomes de Sa P.H."/>
            <person name="Ribeiro Barbosa M.S."/>
            <person name="Araujo W.L."/>
            <person name="Silva A."/>
        </authorList>
    </citation>
    <scope>NUCLEOTIDE SEQUENCE [LARGE SCALE GENOMIC DNA]</scope>
    <source>
        <strain evidence="1 2">SR1.6/6</strain>
    </source>
</reference>
<dbReference type="EMBL" id="CP043538">
    <property type="protein sequence ID" value="QGY03562.1"/>
    <property type="molecule type" value="Genomic_DNA"/>
</dbReference>
<proteinExistence type="predicted"/>
<dbReference type="AlphaFoldDB" id="A0A6B9FNI2"/>
<gene>
    <name evidence="1" type="ORF">MMSR116_17960</name>
</gene>
<dbReference type="KEGG" id="mmes:MMSR116_17960"/>
<evidence type="ECO:0000313" key="1">
    <source>
        <dbReference type="EMBL" id="QGY03562.1"/>
    </source>
</evidence>
<protein>
    <submittedName>
        <fullName evidence="1">Uncharacterized protein</fullName>
    </submittedName>
</protein>
<reference evidence="1 2" key="1">
    <citation type="journal article" date="2012" name="Genet. Mol. Biol.">
        <title>Analysis of 16S rRNA and mxaF genes revealing insights into Methylobacterium niche-specific plant association.</title>
        <authorList>
            <person name="Dourado M.N."/>
            <person name="Andreote F.D."/>
            <person name="Dini-Andreote F."/>
            <person name="Conti R."/>
            <person name="Araujo J.M."/>
            <person name="Araujo W.L."/>
        </authorList>
    </citation>
    <scope>NUCLEOTIDE SEQUENCE [LARGE SCALE GENOMIC DNA]</scope>
    <source>
        <strain evidence="1 2">SR1.6/6</strain>
    </source>
</reference>
<sequence length="90" mass="9860">MSIDKDIEVFRTEVARAFGAISRSLEVMQANLFITRAVVDLLDERNLITVGEVRFKAHKLALAAAVSPEALSVLEQLLAEEGLAIPNLLQ</sequence>